<keyword evidence="3" id="KW-1185">Reference proteome</keyword>
<protein>
    <submittedName>
        <fullName evidence="2">Uncharacterized protein</fullName>
    </submittedName>
</protein>
<proteinExistence type="predicted"/>
<evidence type="ECO:0000313" key="3">
    <source>
        <dbReference type="Proteomes" id="UP000265520"/>
    </source>
</evidence>
<evidence type="ECO:0000256" key="1">
    <source>
        <dbReference type="SAM" id="MobiDB-lite"/>
    </source>
</evidence>
<feature type="compositionally biased region" description="Polar residues" evidence="1">
    <location>
        <begin position="31"/>
        <end position="40"/>
    </location>
</feature>
<name>A0A392P2F3_9FABA</name>
<dbReference type="AlphaFoldDB" id="A0A392P2F3"/>
<organism evidence="2 3">
    <name type="scientific">Trifolium medium</name>
    <dbReference type="NCBI Taxonomy" id="97028"/>
    <lineage>
        <taxon>Eukaryota</taxon>
        <taxon>Viridiplantae</taxon>
        <taxon>Streptophyta</taxon>
        <taxon>Embryophyta</taxon>
        <taxon>Tracheophyta</taxon>
        <taxon>Spermatophyta</taxon>
        <taxon>Magnoliopsida</taxon>
        <taxon>eudicotyledons</taxon>
        <taxon>Gunneridae</taxon>
        <taxon>Pentapetalae</taxon>
        <taxon>rosids</taxon>
        <taxon>fabids</taxon>
        <taxon>Fabales</taxon>
        <taxon>Fabaceae</taxon>
        <taxon>Papilionoideae</taxon>
        <taxon>50 kb inversion clade</taxon>
        <taxon>NPAAA clade</taxon>
        <taxon>Hologalegina</taxon>
        <taxon>IRL clade</taxon>
        <taxon>Trifolieae</taxon>
        <taxon>Trifolium</taxon>
    </lineage>
</organism>
<dbReference type="EMBL" id="LXQA010057212">
    <property type="protein sequence ID" value="MCI04995.1"/>
    <property type="molecule type" value="Genomic_DNA"/>
</dbReference>
<evidence type="ECO:0000313" key="2">
    <source>
        <dbReference type="EMBL" id="MCI04995.1"/>
    </source>
</evidence>
<dbReference type="Proteomes" id="UP000265520">
    <property type="component" value="Unassembled WGS sequence"/>
</dbReference>
<feature type="region of interest" description="Disordered" evidence="1">
    <location>
        <begin position="31"/>
        <end position="51"/>
    </location>
</feature>
<comment type="caution">
    <text evidence="2">The sequence shown here is derived from an EMBL/GenBank/DDBJ whole genome shotgun (WGS) entry which is preliminary data.</text>
</comment>
<accession>A0A392P2F3</accession>
<reference evidence="2 3" key="1">
    <citation type="journal article" date="2018" name="Front. Plant Sci.">
        <title>Red Clover (Trifolium pratense) and Zigzag Clover (T. medium) - A Picture of Genomic Similarities and Differences.</title>
        <authorList>
            <person name="Dluhosova J."/>
            <person name="Istvanek J."/>
            <person name="Nedelnik J."/>
            <person name="Repkova J."/>
        </authorList>
    </citation>
    <scope>NUCLEOTIDE SEQUENCE [LARGE SCALE GENOMIC DNA]</scope>
    <source>
        <strain evidence="3">cv. 10/8</strain>
        <tissue evidence="2">Leaf</tissue>
    </source>
</reference>
<feature type="compositionally biased region" description="Basic and acidic residues" evidence="1">
    <location>
        <begin position="42"/>
        <end position="51"/>
    </location>
</feature>
<sequence length="51" mass="5966">MYWCHPVLNSVGPVMISVLNDYRFVTVMRTHSTSMPSPSGRQRLEKVPWHH</sequence>